<feature type="region of interest" description="Disordered" evidence="1">
    <location>
        <begin position="33"/>
        <end position="58"/>
    </location>
</feature>
<evidence type="ECO:0000313" key="3">
    <source>
        <dbReference type="Proteomes" id="UP000280296"/>
    </source>
</evidence>
<name>A0A432MQ87_9BACT</name>
<comment type="caution">
    <text evidence="2">The sequence shown here is derived from an EMBL/GenBank/DDBJ whole genome shotgun (WGS) entry which is preliminary data.</text>
</comment>
<dbReference type="Proteomes" id="UP000280296">
    <property type="component" value="Unassembled WGS sequence"/>
</dbReference>
<reference evidence="2 3" key="2">
    <citation type="submission" date="2019-01" db="EMBL/GenBank/DDBJ databases">
        <title>Tautonia sociabilis, a novel thermotolerant planctomycete of Isosphaeraceae family, isolated from a 4000 m deep subterranean habitat.</title>
        <authorList>
            <person name="Kovaleva O.L."/>
            <person name="Elcheninov A.G."/>
            <person name="Van Heerden E."/>
            <person name="Toshchakov S.V."/>
            <person name="Novikov A."/>
            <person name="Bonch-Osmolovskaya E.A."/>
            <person name="Kublanov I.V."/>
        </authorList>
    </citation>
    <scope>NUCLEOTIDE SEQUENCE [LARGE SCALE GENOMIC DNA]</scope>
    <source>
        <strain evidence="2 3">GM2012</strain>
    </source>
</reference>
<keyword evidence="3" id="KW-1185">Reference proteome</keyword>
<dbReference type="OrthoDB" id="9921593at2"/>
<organism evidence="2 3">
    <name type="scientific">Tautonia sociabilis</name>
    <dbReference type="NCBI Taxonomy" id="2080755"/>
    <lineage>
        <taxon>Bacteria</taxon>
        <taxon>Pseudomonadati</taxon>
        <taxon>Planctomycetota</taxon>
        <taxon>Planctomycetia</taxon>
        <taxon>Isosphaerales</taxon>
        <taxon>Isosphaeraceae</taxon>
        <taxon>Tautonia</taxon>
    </lineage>
</organism>
<sequence length="432" mass="43752">MSYSDRDAYDAIVSALASSRAFRAVRLDDAPRGAAGVGPSPMAVVSPGGWEDSPTDDPDTTLRRVSYRVTISVRGDDARSRFREADRLAGLAMDLLDGADLGGGCVPSLSKVEKGECRPSVADGEATCELRGTFSYLSPSSLGFVADRPPGLRPEDLALVGETNRFTEPQVMLASLQVGIDSDPAAGQLHVSSADPARPALVVDGAAGQTAGVLLVRAGDGSVRLTVSPAGELGIGTAPSSPLHVAANAHGLALDIAQANADPAMVSRIAGRFVTSGPGGAGVFNYATFHVASGAKNNRCIFAQATSGAGSPDVNIGLYALADGGSVQNSAVFAQGGTDAVDFAILAINRTALRSQNAGIPALEVRGVSGMTAPLVAIQDPAGATIAGILGDGGLRPASLPDASASNHSIYFSSTLGKLAYKDAAGTVHPLY</sequence>
<accession>A0A432MQ87</accession>
<dbReference type="RefSeq" id="WP_126723264.1">
    <property type="nucleotide sequence ID" value="NZ_RYZH01000001.1"/>
</dbReference>
<evidence type="ECO:0000313" key="2">
    <source>
        <dbReference type="EMBL" id="RUL89602.1"/>
    </source>
</evidence>
<proteinExistence type="predicted"/>
<evidence type="ECO:0000256" key="1">
    <source>
        <dbReference type="SAM" id="MobiDB-lite"/>
    </source>
</evidence>
<gene>
    <name evidence="2" type="ORF">TsocGM_00055</name>
</gene>
<reference evidence="2 3" key="1">
    <citation type="submission" date="2018-12" db="EMBL/GenBank/DDBJ databases">
        <authorList>
            <person name="Toschakov S.V."/>
        </authorList>
    </citation>
    <scope>NUCLEOTIDE SEQUENCE [LARGE SCALE GENOMIC DNA]</scope>
    <source>
        <strain evidence="2 3">GM2012</strain>
    </source>
</reference>
<dbReference type="EMBL" id="RYZH01000001">
    <property type="protein sequence ID" value="RUL89602.1"/>
    <property type="molecule type" value="Genomic_DNA"/>
</dbReference>
<protein>
    <submittedName>
        <fullName evidence="2">Uncharacterized protein</fullName>
    </submittedName>
</protein>
<dbReference type="AlphaFoldDB" id="A0A432MQ87"/>